<dbReference type="CDD" id="cd06445">
    <property type="entry name" value="ATase"/>
    <property type="match status" value="1"/>
</dbReference>
<dbReference type="Gene3D" id="3.30.160.70">
    <property type="entry name" value="Methylated DNA-protein cysteine methyltransferase domain"/>
    <property type="match status" value="1"/>
</dbReference>
<proteinExistence type="inferred from homology"/>
<organism evidence="11 12">
    <name type="scientific">Raoultibacter timonensis</name>
    <dbReference type="NCBI Taxonomy" id="1907662"/>
    <lineage>
        <taxon>Bacteria</taxon>
        <taxon>Bacillati</taxon>
        <taxon>Actinomycetota</taxon>
        <taxon>Coriobacteriia</taxon>
        <taxon>Eggerthellales</taxon>
        <taxon>Eggerthellaceae</taxon>
        <taxon>Raoultibacter</taxon>
    </lineage>
</organism>
<comment type="function">
    <text evidence="8">Involved in the cellular defense against the biological effects of O6-methylguanine (O6-MeG) and O4-methylthymine (O4-MeT) in DNA. Repairs the methylated nucleobase in DNA by stoichiometrically transferring the methyl group to a cysteine residue in the enzyme. This is a suicide reaction: the enzyme is irreversibly inactivated.</text>
</comment>
<dbReference type="InterPro" id="IPR036631">
    <property type="entry name" value="MGMT_N_sf"/>
</dbReference>
<keyword evidence="6 8" id="KW-0234">DNA repair</keyword>
<keyword evidence="2 8" id="KW-0963">Cytoplasm</keyword>
<evidence type="ECO:0000256" key="5">
    <source>
        <dbReference type="ARBA" id="ARBA00022763"/>
    </source>
</evidence>
<evidence type="ECO:0000256" key="8">
    <source>
        <dbReference type="HAMAP-Rule" id="MF_00772"/>
    </source>
</evidence>
<feature type="active site" description="Nucleophile; methyl group acceptor" evidence="8">
    <location>
        <position position="126"/>
    </location>
</feature>
<dbReference type="HAMAP" id="MF_00772">
    <property type="entry name" value="OGT"/>
    <property type="match status" value="1"/>
</dbReference>
<keyword evidence="12" id="KW-1185">Reference proteome</keyword>
<dbReference type="GO" id="GO:0032259">
    <property type="term" value="P:methylation"/>
    <property type="evidence" value="ECO:0007669"/>
    <property type="project" value="UniProtKB-KW"/>
</dbReference>
<feature type="domain" description="Methylguanine DNA methyltransferase ribonuclease-like" evidence="10">
    <location>
        <begin position="10"/>
        <end position="71"/>
    </location>
</feature>
<dbReference type="Gene3D" id="1.10.10.10">
    <property type="entry name" value="Winged helix-like DNA-binding domain superfamily/Winged helix DNA-binding domain"/>
    <property type="match status" value="1"/>
</dbReference>
<dbReference type="InterPro" id="IPR036388">
    <property type="entry name" value="WH-like_DNA-bd_sf"/>
</dbReference>
<evidence type="ECO:0000256" key="2">
    <source>
        <dbReference type="ARBA" id="ARBA00022490"/>
    </source>
</evidence>
<keyword evidence="4 8" id="KW-0808">Transferase</keyword>
<gene>
    <name evidence="11" type="primary">ogt_2</name>
    <name evidence="11" type="ORF">CE91St30_15390</name>
</gene>
<evidence type="ECO:0000313" key="12">
    <source>
        <dbReference type="Proteomes" id="UP001320544"/>
    </source>
</evidence>
<dbReference type="NCBIfam" id="TIGR00589">
    <property type="entry name" value="ogt"/>
    <property type="match status" value="1"/>
</dbReference>
<dbReference type="SUPFAM" id="SSF46767">
    <property type="entry name" value="Methylated DNA-protein cysteine methyltransferase, C-terminal domain"/>
    <property type="match status" value="1"/>
</dbReference>
<dbReference type="EMBL" id="AP025564">
    <property type="protein sequence ID" value="BDE96206.1"/>
    <property type="molecule type" value="Genomic_DNA"/>
</dbReference>
<comment type="miscellaneous">
    <text evidence="8">This enzyme catalyzes only one turnover and therefore is not strictly catalytic. According to one definition, an enzyme is a biocatalyst that acts repeatedly and over many reaction cycles.</text>
</comment>
<accession>A0ABM7WIV4</accession>
<comment type="subcellular location">
    <subcellularLocation>
        <location evidence="8">Cytoplasm</location>
    </subcellularLocation>
</comment>
<dbReference type="EC" id="2.1.1.63" evidence="8"/>
<evidence type="ECO:0000256" key="6">
    <source>
        <dbReference type="ARBA" id="ARBA00023204"/>
    </source>
</evidence>
<dbReference type="Pfam" id="PF01035">
    <property type="entry name" value="DNA_binding_1"/>
    <property type="match status" value="1"/>
</dbReference>
<feature type="domain" description="Methylated-DNA-[protein]-cysteine S-methyltransferase DNA binding" evidence="9">
    <location>
        <begin position="75"/>
        <end position="154"/>
    </location>
</feature>
<evidence type="ECO:0000256" key="1">
    <source>
        <dbReference type="ARBA" id="ARBA00001286"/>
    </source>
</evidence>
<evidence type="ECO:0000256" key="3">
    <source>
        <dbReference type="ARBA" id="ARBA00022603"/>
    </source>
</evidence>
<dbReference type="InterPro" id="IPR001497">
    <property type="entry name" value="MethylDNA_cys_MeTrfase_AS"/>
</dbReference>
<name>A0ABM7WIV4_9ACTN</name>
<keyword evidence="5 8" id="KW-0227">DNA damage</keyword>
<evidence type="ECO:0000256" key="4">
    <source>
        <dbReference type="ARBA" id="ARBA00022679"/>
    </source>
</evidence>
<dbReference type="Pfam" id="PF02870">
    <property type="entry name" value="Methyltransf_1N"/>
    <property type="match status" value="1"/>
</dbReference>
<evidence type="ECO:0000259" key="10">
    <source>
        <dbReference type="Pfam" id="PF02870"/>
    </source>
</evidence>
<comment type="similarity">
    <text evidence="8">Belongs to the MGMT family.</text>
</comment>
<reference evidence="11 12" key="1">
    <citation type="submission" date="2022-01" db="EMBL/GenBank/DDBJ databases">
        <title>Novel bile acid biosynthetic pathways are enriched in the microbiome of centenarians.</title>
        <authorList>
            <person name="Sato Y."/>
            <person name="Atarashi K."/>
            <person name="Plichta R.D."/>
            <person name="Arai Y."/>
            <person name="Sasajima S."/>
            <person name="Kearney M.S."/>
            <person name="Suda W."/>
            <person name="Takeshita K."/>
            <person name="Sasaki T."/>
            <person name="Okamoto S."/>
            <person name="Skelly N.A."/>
            <person name="Okamura Y."/>
            <person name="Vlamakis H."/>
            <person name="Li Y."/>
            <person name="Tanoue T."/>
            <person name="Takei H."/>
            <person name="Nittono H."/>
            <person name="Narushima S."/>
            <person name="Irie J."/>
            <person name="Itoh H."/>
            <person name="Moriya K."/>
            <person name="Sugiura Y."/>
            <person name="Suematsu M."/>
            <person name="Moritoki N."/>
            <person name="Shibata S."/>
            <person name="Littman R.D."/>
            <person name="Fischbach A.M."/>
            <person name="Uwamino Y."/>
            <person name="Inoue T."/>
            <person name="Honda A."/>
            <person name="Hattori M."/>
            <person name="Murai T."/>
            <person name="Xavier J.R."/>
            <person name="Hirose N."/>
            <person name="Honda K."/>
        </authorList>
    </citation>
    <scope>NUCLEOTIDE SEQUENCE [LARGE SCALE GENOMIC DNA]</scope>
    <source>
        <strain evidence="11 12">CE91-St30</strain>
    </source>
</reference>
<comment type="catalytic activity">
    <reaction evidence="1 8">
        <text>a 4-O-methyl-thymidine in DNA + L-cysteinyl-[protein] = a thymidine in DNA + S-methyl-L-cysteinyl-[protein]</text>
        <dbReference type="Rhea" id="RHEA:53428"/>
        <dbReference type="Rhea" id="RHEA-COMP:10131"/>
        <dbReference type="Rhea" id="RHEA-COMP:10132"/>
        <dbReference type="Rhea" id="RHEA-COMP:13555"/>
        <dbReference type="Rhea" id="RHEA-COMP:13556"/>
        <dbReference type="ChEBI" id="CHEBI:29950"/>
        <dbReference type="ChEBI" id="CHEBI:82612"/>
        <dbReference type="ChEBI" id="CHEBI:137386"/>
        <dbReference type="ChEBI" id="CHEBI:137387"/>
        <dbReference type="EC" id="2.1.1.63"/>
    </reaction>
</comment>
<comment type="catalytic activity">
    <reaction evidence="7 8">
        <text>a 6-O-methyl-2'-deoxyguanosine in DNA + L-cysteinyl-[protein] = S-methyl-L-cysteinyl-[protein] + a 2'-deoxyguanosine in DNA</text>
        <dbReference type="Rhea" id="RHEA:24000"/>
        <dbReference type="Rhea" id="RHEA-COMP:10131"/>
        <dbReference type="Rhea" id="RHEA-COMP:10132"/>
        <dbReference type="Rhea" id="RHEA-COMP:11367"/>
        <dbReference type="Rhea" id="RHEA-COMP:11368"/>
        <dbReference type="ChEBI" id="CHEBI:29950"/>
        <dbReference type="ChEBI" id="CHEBI:82612"/>
        <dbReference type="ChEBI" id="CHEBI:85445"/>
        <dbReference type="ChEBI" id="CHEBI:85448"/>
        <dbReference type="EC" id="2.1.1.63"/>
    </reaction>
</comment>
<keyword evidence="3 8" id="KW-0489">Methyltransferase</keyword>
<evidence type="ECO:0000313" key="11">
    <source>
        <dbReference type="EMBL" id="BDE96206.1"/>
    </source>
</evidence>
<sequence>MTPDCPTYFCYVTPVGHVTIASDGQAITELAFGARQLEGAEKPTELTNRAANQIQEYFAGKRTAFDLPLAPRGTAFQQRVWEALRAIPYGETRSFSQIAEAIGSPGAQRAVGKANNKNPIPIVIPCHRVVGANGKSGGCGGGLKVKEFLLSLERGRQAP</sequence>
<dbReference type="PANTHER" id="PTHR10815">
    <property type="entry name" value="METHYLATED-DNA--PROTEIN-CYSTEINE METHYLTRANSFERASE"/>
    <property type="match status" value="1"/>
</dbReference>
<dbReference type="InterPro" id="IPR023546">
    <property type="entry name" value="MGMT"/>
</dbReference>
<evidence type="ECO:0000256" key="7">
    <source>
        <dbReference type="ARBA" id="ARBA00049348"/>
    </source>
</evidence>
<dbReference type="RefSeq" id="WP_102378264.1">
    <property type="nucleotide sequence ID" value="NZ_AP025564.1"/>
</dbReference>
<dbReference type="Proteomes" id="UP001320544">
    <property type="component" value="Chromosome"/>
</dbReference>
<protein>
    <recommendedName>
        <fullName evidence="8">Methylated-DNA--protein-cysteine methyltransferase</fullName>
        <ecNumber evidence="8">2.1.1.63</ecNumber>
    </recommendedName>
    <alternativeName>
        <fullName evidence="8">6-O-methylguanine-DNA methyltransferase</fullName>
        <shortName evidence="8">MGMT</shortName>
    </alternativeName>
    <alternativeName>
        <fullName evidence="8">O-6-methylguanine-DNA-alkyltransferase</fullName>
    </alternativeName>
</protein>
<dbReference type="PANTHER" id="PTHR10815:SF5">
    <property type="entry name" value="METHYLATED-DNA--PROTEIN-CYSTEINE METHYLTRANSFERASE"/>
    <property type="match status" value="1"/>
</dbReference>
<dbReference type="InterPro" id="IPR014048">
    <property type="entry name" value="MethylDNA_cys_MeTrfase_DNA-bd"/>
</dbReference>
<dbReference type="SUPFAM" id="SSF53155">
    <property type="entry name" value="Methylated DNA-protein cysteine methyltransferase domain"/>
    <property type="match status" value="1"/>
</dbReference>
<dbReference type="PROSITE" id="PS00374">
    <property type="entry name" value="MGMT"/>
    <property type="match status" value="1"/>
</dbReference>
<dbReference type="GO" id="GO:0008168">
    <property type="term" value="F:methyltransferase activity"/>
    <property type="evidence" value="ECO:0007669"/>
    <property type="project" value="UniProtKB-KW"/>
</dbReference>
<dbReference type="InterPro" id="IPR036217">
    <property type="entry name" value="MethylDNA_cys_MeTrfase_DNAb"/>
</dbReference>
<dbReference type="InterPro" id="IPR008332">
    <property type="entry name" value="MethylG_MeTrfase_N"/>
</dbReference>
<evidence type="ECO:0000259" key="9">
    <source>
        <dbReference type="Pfam" id="PF01035"/>
    </source>
</evidence>